<dbReference type="PROSITE" id="PS50113">
    <property type="entry name" value="PAC"/>
    <property type="match status" value="2"/>
</dbReference>
<keyword evidence="6" id="KW-0812">Transmembrane</keyword>
<evidence type="ECO:0000256" key="11">
    <source>
        <dbReference type="ARBA" id="ARBA00023012"/>
    </source>
</evidence>
<dbReference type="GO" id="GO:0016020">
    <property type="term" value="C:membrane"/>
    <property type="evidence" value="ECO:0007669"/>
    <property type="project" value="UniProtKB-SubCell"/>
</dbReference>
<feature type="domain" description="PAC" evidence="16">
    <location>
        <begin position="454"/>
        <end position="506"/>
    </location>
</feature>
<sequence length="860" mass="98216">MKGFKNIEDTIGNIADIVDTMLDQASVEEILKVLVDKIPALFSEDNVSASVKWKDNICGASSCSDPDMIIASDIVVNGQKEGSIKIILKNKDITLKENEDLVRDYQKLLHLISRMVSVFFEKRVQITELKDIEKRARSYCDKLEDYIFVVNNKGNIIDFNINFVNCTGYTSEELMKMNINDLIPQCSTDLSESPLIKEAINSGSSRYEFERRCKTGEKIPMSVVCKPLDDTDEAFICVAKDVSKTKMMESELHESEKKYSTIVEKGNDAILILQNGLVKFANTRIFDITGLEKENIINKSYLNLIPDIEHQNCIEWFIDHENVNERNIFTVEMITKEDSTIPVEINCSVIDYQGKKAELLIIRDIRERMRSEELLKKERDRLENYLDVVGSIIGIVNSDSQIIFVNQVGAETLGYPKEEIIGRNWFDDFLPESVRELTRESFFKVMANELTPPQYFENLIMTKDGEERLIFWHDVPVEDENGKRIGMISSGEDITENRKMEKLLVESEKNLKTLFDHIDDQIFIYRPYGKFVDVNKAVIGSTGYTRDELLDMSPPDLVKTEMQPLIDGYTDRIMSRKNVIFEISHIHKDGSQVPLEVNAKLADYKGEQAIISVARDITERKKAEERLKRYAGELKHSNELKDLFTDIIRHDLLTPASVIKGYTEELLLAIKDENARKLASKVKENNERLIELLETATKLAKLQKEEDITFETMDIVSIFKMVVDGFKPQLEDKEQNLVITGNKKCPALVNPVIEEVFVNLLSNAIKYSPEKGNIEVNFTDEDKMCKMSITDQGTGIPDDEKPLLFNRFHRADKKGIKGTGLGLAIVKRAIELHGGEYGVKDSEIGTGSTFWIKLRKSYSR</sequence>
<dbReference type="CDD" id="cd00075">
    <property type="entry name" value="HATPase"/>
    <property type="match status" value="1"/>
</dbReference>
<evidence type="ECO:0000313" key="17">
    <source>
        <dbReference type="EMBL" id="SFM26289.1"/>
    </source>
</evidence>
<dbReference type="CDD" id="cd00082">
    <property type="entry name" value="HisKA"/>
    <property type="match status" value="1"/>
</dbReference>
<dbReference type="PROSITE" id="PS50109">
    <property type="entry name" value="HIS_KIN"/>
    <property type="match status" value="1"/>
</dbReference>
<dbReference type="RefSeq" id="WP_091932979.1">
    <property type="nucleotide sequence ID" value="NZ_FOUJ01000001.1"/>
</dbReference>
<evidence type="ECO:0000256" key="3">
    <source>
        <dbReference type="ARBA" id="ARBA00012438"/>
    </source>
</evidence>
<keyword evidence="9" id="KW-0067">ATP-binding</keyword>
<dbReference type="InterPro" id="IPR050351">
    <property type="entry name" value="BphY/WalK/GraS-like"/>
</dbReference>
<evidence type="ECO:0000256" key="9">
    <source>
        <dbReference type="ARBA" id="ARBA00022840"/>
    </source>
</evidence>
<dbReference type="OrthoDB" id="3369at2157"/>
<feature type="domain" description="Histidine kinase" evidence="14">
    <location>
        <begin position="647"/>
        <end position="858"/>
    </location>
</feature>
<dbReference type="Proteomes" id="UP000198535">
    <property type="component" value="Unassembled WGS sequence"/>
</dbReference>
<dbReference type="NCBIfam" id="TIGR00229">
    <property type="entry name" value="sensory_box"/>
    <property type="match status" value="4"/>
</dbReference>
<feature type="domain" description="PAS" evidence="15">
    <location>
        <begin position="132"/>
        <end position="203"/>
    </location>
</feature>
<dbReference type="InterPro" id="IPR004358">
    <property type="entry name" value="Sig_transdc_His_kin-like_C"/>
</dbReference>
<reference evidence="18" key="1">
    <citation type="submission" date="2016-10" db="EMBL/GenBank/DDBJ databases">
        <authorList>
            <person name="Varghese N."/>
            <person name="Submissions S."/>
        </authorList>
    </citation>
    <scope>NUCLEOTIDE SEQUENCE [LARGE SCALE GENOMIC DNA]</scope>
    <source>
        <strain evidence="18">Mob M</strain>
    </source>
</reference>
<protein>
    <recommendedName>
        <fullName evidence="3">histidine kinase</fullName>
        <ecNumber evidence="3">2.7.13.3</ecNumber>
    </recommendedName>
</protein>
<dbReference type="PANTHER" id="PTHR42878">
    <property type="entry name" value="TWO-COMPONENT HISTIDINE KINASE"/>
    <property type="match status" value="1"/>
</dbReference>
<evidence type="ECO:0000259" key="15">
    <source>
        <dbReference type="PROSITE" id="PS50112"/>
    </source>
</evidence>
<evidence type="ECO:0000256" key="2">
    <source>
        <dbReference type="ARBA" id="ARBA00004141"/>
    </source>
</evidence>
<dbReference type="Gene3D" id="1.10.287.130">
    <property type="match status" value="1"/>
</dbReference>
<keyword evidence="5" id="KW-0808">Transferase</keyword>
<dbReference type="Pfam" id="PF13426">
    <property type="entry name" value="PAS_9"/>
    <property type="match status" value="4"/>
</dbReference>
<keyword evidence="12" id="KW-0472">Membrane</keyword>
<dbReference type="InterPro" id="IPR000700">
    <property type="entry name" value="PAS-assoc_C"/>
</dbReference>
<dbReference type="PROSITE" id="PS50112">
    <property type="entry name" value="PAS"/>
    <property type="match status" value="3"/>
</dbReference>
<evidence type="ECO:0000256" key="6">
    <source>
        <dbReference type="ARBA" id="ARBA00022692"/>
    </source>
</evidence>
<dbReference type="SMART" id="SM00086">
    <property type="entry name" value="PAC"/>
    <property type="match status" value="4"/>
</dbReference>
<dbReference type="SUPFAM" id="SSF47384">
    <property type="entry name" value="Homodimeric domain of signal transducing histidine kinase"/>
    <property type="match status" value="1"/>
</dbReference>
<keyword evidence="4" id="KW-0597">Phosphoprotein</keyword>
<evidence type="ECO:0000313" key="18">
    <source>
        <dbReference type="Proteomes" id="UP000198535"/>
    </source>
</evidence>
<dbReference type="PRINTS" id="PR00344">
    <property type="entry name" value="BCTRLSENSOR"/>
</dbReference>
<comment type="catalytic activity">
    <reaction evidence="1">
        <text>ATP + protein L-histidine = ADP + protein N-phospho-L-histidine.</text>
        <dbReference type="EC" id="2.7.13.3"/>
    </reaction>
</comment>
<feature type="domain" description="PAS" evidence="15">
    <location>
        <begin position="378"/>
        <end position="449"/>
    </location>
</feature>
<dbReference type="Gene3D" id="3.30.450.20">
    <property type="entry name" value="PAS domain"/>
    <property type="match status" value="4"/>
</dbReference>
<dbReference type="CDD" id="cd00130">
    <property type="entry name" value="PAS"/>
    <property type="match status" value="4"/>
</dbReference>
<dbReference type="InterPro" id="IPR035965">
    <property type="entry name" value="PAS-like_dom_sf"/>
</dbReference>
<dbReference type="InterPro" id="IPR036890">
    <property type="entry name" value="HATPase_C_sf"/>
</dbReference>
<dbReference type="InterPro" id="IPR003594">
    <property type="entry name" value="HATPase_dom"/>
</dbReference>
<dbReference type="GO" id="GO:0030295">
    <property type="term" value="F:protein kinase activator activity"/>
    <property type="evidence" value="ECO:0007669"/>
    <property type="project" value="TreeGrafter"/>
</dbReference>
<keyword evidence="11" id="KW-0902">Two-component regulatory system</keyword>
<dbReference type="EMBL" id="FOUJ01000001">
    <property type="protein sequence ID" value="SFM26289.1"/>
    <property type="molecule type" value="Genomic_DNA"/>
</dbReference>
<dbReference type="GO" id="GO:0000155">
    <property type="term" value="F:phosphorelay sensor kinase activity"/>
    <property type="evidence" value="ECO:0007669"/>
    <property type="project" value="InterPro"/>
</dbReference>
<evidence type="ECO:0000256" key="8">
    <source>
        <dbReference type="ARBA" id="ARBA00022777"/>
    </source>
</evidence>
<name>A0A1I4PEW5_9EURY</name>
<dbReference type="SMART" id="SM00387">
    <property type="entry name" value="HATPase_c"/>
    <property type="match status" value="1"/>
</dbReference>
<dbReference type="InterPro" id="IPR001610">
    <property type="entry name" value="PAC"/>
</dbReference>
<evidence type="ECO:0000259" key="14">
    <source>
        <dbReference type="PROSITE" id="PS50109"/>
    </source>
</evidence>
<evidence type="ECO:0000259" key="16">
    <source>
        <dbReference type="PROSITE" id="PS50113"/>
    </source>
</evidence>
<dbReference type="InterPro" id="IPR000014">
    <property type="entry name" value="PAS"/>
</dbReference>
<dbReference type="FunFam" id="3.30.565.10:FF:000006">
    <property type="entry name" value="Sensor histidine kinase WalK"/>
    <property type="match status" value="1"/>
</dbReference>
<gene>
    <name evidence="17" type="ORF">SAMN04488696_0614</name>
</gene>
<evidence type="ECO:0000256" key="5">
    <source>
        <dbReference type="ARBA" id="ARBA00022679"/>
    </source>
</evidence>
<dbReference type="PANTHER" id="PTHR42878:SF7">
    <property type="entry name" value="SENSOR HISTIDINE KINASE GLRK"/>
    <property type="match status" value="1"/>
</dbReference>
<evidence type="ECO:0000256" key="7">
    <source>
        <dbReference type="ARBA" id="ARBA00022741"/>
    </source>
</evidence>
<dbReference type="SUPFAM" id="SSF55785">
    <property type="entry name" value="PYP-like sensor domain (PAS domain)"/>
    <property type="match status" value="4"/>
</dbReference>
<keyword evidence="7" id="KW-0547">Nucleotide-binding</keyword>
<evidence type="ECO:0000256" key="13">
    <source>
        <dbReference type="SAM" id="Coils"/>
    </source>
</evidence>
<dbReference type="SUPFAM" id="SSF55874">
    <property type="entry name" value="ATPase domain of HSP90 chaperone/DNA topoisomerase II/histidine kinase"/>
    <property type="match status" value="1"/>
</dbReference>
<evidence type="ECO:0000256" key="10">
    <source>
        <dbReference type="ARBA" id="ARBA00022989"/>
    </source>
</evidence>
<dbReference type="SMART" id="SM00091">
    <property type="entry name" value="PAS"/>
    <property type="match status" value="4"/>
</dbReference>
<comment type="subcellular location">
    <subcellularLocation>
        <location evidence="2">Membrane</location>
        <topology evidence="2">Multi-pass membrane protein</topology>
    </subcellularLocation>
</comment>
<keyword evidence="18" id="KW-1185">Reference proteome</keyword>
<dbReference type="GO" id="GO:0007234">
    <property type="term" value="P:osmosensory signaling via phosphorelay pathway"/>
    <property type="evidence" value="ECO:0007669"/>
    <property type="project" value="TreeGrafter"/>
</dbReference>
<dbReference type="AlphaFoldDB" id="A0A1I4PEW5"/>
<keyword evidence="10" id="KW-1133">Transmembrane helix</keyword>
<dbReference type="GO" id="GO:0005524">
    <property type="term" value="F:ATP binding"/>
    <property type="evidence" value="ECO:0007669"/>
    <property type="project" value="UniProtKB-KW"/>
</dbReference>
<dbReference type="Pfam" id="PF02518">
    <property type="entry name" value="HATPase_c"/>
    <property type="match status" value="1"/>
</dbReference>
<dbReference type="STRING" id="487685.SAMN04488696_0614"/>
<feature type="domain" description="PAS" evidence="15">
    <location>
        <begin position="507"/>
        <end position="577"/>
    </location>
</feature>
<evidence type="ECO:0000256" key="4">
    <source>
        <dbReference type="ARBA" id="ARBA00022553"/>
    </source>
</evidence>
<dbReference type="InterPro" id="IPR036097">
    <property type="entry name" value="HisK_dim/P_sf"/>
</dbReference>
<feature type="domain" description="PAC" evidence="16">
    <location>
        <begin position="579"/>
        <end position="629"/>
    </location>
</feature>
<organism evidence="17 18">
    <name type="scientific">Methanolobus profundi</name>
    <dbReference type="NCBI Taxonomy" id="487685"/>
    <lineage>
        <taxon>Archaea</taxon>
        <taxon>Methanobacteriati</taxon>
        <taxon>Methanobacteriota</taxon>
        <taxon>Stenosarchaea group</taxon>
        <taxon>Methanomicrobia</taxon>
        <taxon>Methanosarcinales</taxon>
        <taxon>Methanosarcinaceae</taxon>
        <taxon>Methanolobus</taxon>
    </lineage>
</organism>
<dbReference type="InterPro" id="IPR005467">
    <property type="entry name" value="His_kinase_dom"/>
</dbReference>
<proteinExistence type="predicted"/>
<dbReference type="EC" id="2.7.13.3" evidence="3"/>
<keyword evidence="13" id="KW-0175">Coiled coil</keyword>
<keyword evidence="8" id="KW-0418">Kinase</keyword>
<dbReference type="InterPro" id="IPR003661">
    <property type="entry name" value="HisK_dim/P_dom"/>
</dbReference>
<accession>A0A1I4PEW5</accession>
<evidence type="ECO:0000256" key="1">
    <source>
        <dbReference type="ARBA" id="ARBA00000085"/>
    </source>
</evidence>
<dbReference type="SMART" id="SM00388">
    <property type="entry name" value="HisKA"/>
    <property type="match status" value="1"/>
</dbReference>
<dbReference type="Gene3D" id="3.30.565.10">
    <property type="entry name" value="Histidine kinase-like ATPase, C-terminal domain"/>
    <property type="match status" value="1"/>
</dbReference>
<dbReference type="GO" id="GO:0000156">
    <property type="term" value="F:phosphorelay response regulator activity"/>
    <property type="evidence" value="ECO:0007669"/>
    <property type="project" value="TreeGrafter"/>
</dbReference>
<feature type="coiled-coil region" evidence="13">
    <location>
        <begin position="679"/>
        <end position="706"/>
    </location>
</feature>
<evidence type="ECO:0000256" key="12">
    <source>
        <dbReference type="ARBA" id="ARBA00023136"/>
    </source>
</evidence>